<feature type="compositionally biased region" description="Polar residues" evidence="1">
    <location>
        <begin position="298"/>
        <end position="309"/>
    </location>
</feature>
<reference evidence="3" key="2">
    <citation type="submission" date="2023-06" db="EMBL/GenBank/DDBJ databases">
        <authorList>
            <consortium name="Lawrence Berkeley National Laboratory"/>
            <person name="Haridas S."/>
            <person name="Hensen N."/>
            <person name="Bonometti L."/>
            <person name="Westerberg I."/>
            <person name="Brannstrom I.O."/>
            <person name="Guillou S."/>
            <person name="Cros-Aarteil S."/>
            <person name="Calhoun S."/>
            <person name="Kuo A."/>
            <person name="Mondo S."/>
            <person name="Pangilinan J."/>
            <person name="Riley R."/>
            <person name="LaButti K."/>
            <person name="Andreopoulos B."/>
            <person name="Lipzen A."/>
            <person name="Chen C."/>
            <person name="Yanf M."/>
            <person name="Daum C."/>
            <person name="Ng V."/>
            <person name="Clum A."/>
            <person name="Steindorff A."/>
            <person name="Ohm R."/>
            <person name="Martin F."/>
            <person name="Silar P."/>
            <person name="Natvig D."/>
            <person name="Lalanne C."/>
            <person name="Gautier V."/>
            <person name="Ament-velasquez S.L."/>
            <person name="Kruys A."/>
            <person name="Hutchinson M.I."/>
            <person name="Powell A.J."/>
            <person name="Barry K."/>
            <person name="Miller A.N."/>
            <person name="Grigoriev I.V."/>
            <person name="Debuchy R."/>
            <person name="Gladieux P."/>
            <person name="Thoren M.H."/>
            <person name="Johannesson H."/>
        </authorList>
    </citation>
    <scope>NUCLEOTIDE SEQUENCE</scope>
    <source>
        <strain evidence="3">CBS 232.78</strain>
    </source>
</reference>
<dbReference type="Pfam" id="PF00069">
    <property type="entry name" value="Pkinase"/>
    <property type="match status" value="1"/>
</dbReference>
<protein>
    <submittedName>
        <fullName evidence="3">Kinase-like domain-containing protein</fullName>
    </submittedName>
</protein>
<organism evidence="3 4">
    <name type="scientific">Podospora didyma</name>
    <dbReference type="NCBI Taxonomy" id="330526"/>
    <lineage>
        <taxon>Eukaryota</taxon>
        <taxon>Fungi</taxon>
        <taxon>Dikarya</taxon>
        <taxon>Ascomycota</taxon>
        <taxon>Pezizomycotina</taxon>
        <taxon>Sordariomycetes</taxon>
        <taxon>Sordariomycetidae</taxon>
        <taxon>Sordariales</taxon>
        <taxon>Podosporaceae</taxon>
        <taxon>Podospora</taxon>
    </lineage>
</organism>
<dbReference type="GO" id="GO:0004674">
    <property type="term" value="F:protein serine/threonine kinase activity"/>
    <property type="evidence" value="ECO:0007669"/>
    <property type="project" value="TreeGrafter"/>
</dbReference>
<evidence type="ECO:0000256" key="1">
    <source>
        <dbReference type="SAM" id="MobiDB-lite"/>
    </source>
</evidence>
<dbReference type="GO" id="GO:0005737">
    <property type="term" value="C:cytoplasm"/>
    <property type="evidence" value="ECO:0007669"/>
    <property type="project" value="TreeGrafter"/>
</dbReference>
<dbReference type="SUPFAM" id="SSF56112">
    <property type="entry name" value="Protein kinase-like (PK-like)"/>
    <property type="match status" value="1"/>
</dbReference>
<feature type="domain" description="Protein kinase" evidence="2">
    <location>
        <begin position="46"/>
        <end position="287"/>
    </location>
</feature>
<dbReference type="InterPro" id="IPR053235">
    <property type="entry name" value="Ser_Thr_kinase"/>
</dbReference>
<reference evidence="3" key="1">
    <citation type="journal article" date="2023" name="Mol. Phylogenet. Evol.">
        <title>Genome-scale phylogeny and comparative genomics of the fungal order Sordariales.</title>
        <authorList>
            <person name="Hensen N."/>
            <person name="Bonometti L."/>
            <person name="Westerberg I."/>
            <person name="Brannstrom I.O."/>
            <person name="Guillou S."/>
            <person name="Cros-Aarteil S."/>
            <person name="Calhoun S."/>
            <person name="Haridas S."/>
            <person name="Kuo A."/>
            <person name="Mondo S."/>
            <person name="Pangilinan J."/>
            <person name="Riley R."/>
            <person name="LaButti K."/>
            <person name="Andreopoulos B."/>
            <person name="Lipzen A."/>
            <person name="Chen C."/>
            <person name="Yan M."/>
            <person name="Daum C."/>
            <person name="Ng V."/>
            <person name="Clum A."/>
            <person name="Steindorff A."/>
            <person name="Ohm R.A."/>
            <person name="Martin F."/>
            <person name="Silar P."/>
            <person name="Natvig D.O."/>
            <person name="Lalanne C."/>
            <person name="Gautier V."/>
            <person name="Ament-Velasquez S.L."/>
            <person name="Kruys A."/>
            <person name="Hutchinson M.I."/>
            <person name="Powell A.J."/>
            <person name="Barry K."/>
            <person name="Miller A.N."/>
            <person name="Grigoriev I.V."/>
            <person name="Debuchy R."/>
            <person name="Gladieux P."/>
            <person name="Hiltunen Thoren M."/>
            <person name="Johannesson H."/>
        </authorList>
    </citation>
    <scope>NUCLEOTIDE SEQUENCE</scope>
    <source>
        <strain evidence="3">CBS 232.78</strain>
    </source>
</reference>
<keyword evidence="4" id="KW-1185">Reference proteome</keyword>
<dbReference type="Proteomes" id="UP001285441">
    <property type="component" value="Unassembled WGS sequence"/>
</dbReference>
<dbReference type="SMART" id="SM00220">
    <property type="entry name" value="S_TKc"/>
    <property type="match status" value="1"/>
</dbReference>
<dbReference type="InterPro" id="IPR011009">
    <property type="entry name" value="Kinase-like_dom_sf"/>
</dbReference>
<feature type="region of interest" description="Disordered" evidence="1">
    <location>
        <begin position="298"/>
        <end position="327"/>
    </location>
</feature>
<evidence type="ECO:0000313" key="4">
    <source>
        <dbReference type="Proteomes" id="UP001285441"/>
    </source>
</evidence>
<name>A0AAE0K1E5_9PEZI</name>
<dbReference type="PROSITE" id="PS50011">
    <property type="entry name" value="PROTEIN_KINASE_DOM"/>
    <property type="match status" value="1"/>
</dbReference>
<dbReference type="GO" id="GO:0005524">
    <property type="term" value="F:ATP binding"/>
    <property type="evidence" value="ECO:0007669"/>
    <property type="project" value="InterPro"/>
</dbReference>
<keyword evidence="3" id="KW-0418">Kinase</keyword>
<dbReference type="AlphaFoldDB" id="A0AAE0K1E5"/>
<dbReference type="Gene3D" id="1.10.510.10">
    <property type="entry name" value="Transferase(Phosphotransferase) domain 1"/>
    <property type="match status" value="2"/>
</dbReference>
<accession>A0AAE0K1E5</accession>
<evidence type="ECO:0000259" key="2">
    <source>
        <dbReference type="PROSITE" id="PS50011"/>
    </source>
</evidence>
<proteinExistence type="predicted"/>
<keyword evidence="3" id="KW-0808">Transferase</keyword>
<dbReference type="InterPro" id="IPR000719">
    <property type="entry name" value="Prot_kinase_dom"/>
</dbReference>
<sequence length="327" mass="36570">MSRPVPEIVPDTKLDSDIQPDYTDYFIFGSDTNNDDPTPRNIKERCWRGRQLGSGGYGTVWLEVGTLGSQKGQARAVKGIMHVPMSSRPLASFRNHDIAITLSSRLAGMRQLILFLSPWIFLEHGDLQAFMGRPLPEAGAIRITKQVIESLTFMHENQSTHRDLKPKNILVKSPGPNWRIKNGYMAPETRGIYTIEDMRLGTTQSPTYPFAVDIWAAGTLAVYLIANESPFKSPMDLSAYFFVGTPLKLPLPINAVSNRCEDFILKCLAASARHRPAAKDAIRNIWFQCHDGNTTESTFHSDTESTFNPTEWLAPDVPDDSTGQSKR</sequence>
<evidence type="ECO:0000313" key="3">
    <source>
        <dbReference type="EMBL" id="KAK3367795.1"/>
    </source>
</evidence>
<dbReference type="EMBL" id="JAULSW010000011">
    <property type="protein sequence ID" value="KAK3367795.1"/>
    <property type="molecule type" value="Genomic_DNA"/>
</dbReference>
<dbReference type="PANTHER" id="PTHR24361">
    <property type="entry name" value="MITOGEN-ACTIVATED KINASE KINASE KINASE"/>
    <property type="match status" value="1"/>
</dbReference>
<gene>
    <name evidence="3" type="ORF">B0H63DRAFT_529501</name>
</gene>
<comment type="caution">
    <text evidence="3">The sequence shown here is derived from an EMBL/GenBank/DDBJ whole genome shotgun (WGS) entry which is preliminary data.</text>
</comment>